<dbReference type="GO" id="GO:0016020">
    <property type="term" value="C:membrane"/>
    <property type="evidence" value="ECO:0007669"/>
    <property type="project" value="UniProtKB-SubCell"/>
</dbReference>
<keyword evidence="11" id="KW-0653">Protein transport</keyword>
<dbReference type="GO" id="GO:0016787">
    <property type="term" value="F:hydrolase activity"/>
    <property type="evidence" value="ECO:0007669"/>
    <property type="project" value="UniProtKB-KW"/>
</dbReference>
<evidence type="ECO:0000256" key="13">
    <source>
        <dbReference type="ARBA" id="ARBA00023136"/>
    </source>
</evidence>
<evidence type="ECO:0000256" key="1">
    <source>
        <dbReference type="ARBA" id="ARBA00001946"/>
    </source>
</evidence>
<evidence type="ECO:0000256" key="10">
    <source>
        <dbReference type="ARBA" id="ARBA00022842"/>
    </source>
</evidence>
<dbReference type="InterPro" id="IPR027417">
    <property type="entry name" value="P-loop_NTPase"/>
</dbReference>
<dbReference type="EMBL" id="JADNYJ010000053">
    <property type="protein sequence ID" value="KAF8899489.1"/>
    <property type="molecule type" value="Genomic_DNA"/>
</dbReference>
<keyword evidence="4" id="KW-0150">Chloroplast</keyword>
<evidence type="ECO:0000256" key="9">
    <source>
        <dbReference type="ARBA" id="ARBA00022805"/>
    </source>
</evidence>
<keyword evidence="5" id="KW-0934">Plastid</keyword>
<comment type="caution">
    <text evidence="16">The sequence shown here is derived from an EMBL/GenBank/DDBJ whole genome shotgun (WGS) entry which is preliminary data.</text>
</comment>
<evidence type="ECO:0000256" key="11">
    <source>
        <dbReference type="ARBA" id="ARBA00022927"/>
    </source>
</evidence>
<keyword evidence="13" id="KW-0472">Membrane</keyword>
<evidence type="ECO:0000256" key="3">
    <source>
        <dbReference type="ARBA" id="ARBA00022448"/>
    </source>
</evidence>
<dbReference type="Pfam" id="PF01926">
    <property type="entry name" value="MMR_HSR1"/>
    <property type="match status" value="1"/>
</dbReference>
<dbReference type="GO" id="GO:0015031">
    <property type="term" value="P:protein transport"/>
    <property type="evidence" value="ECO:0007669"/>
    <property type="project" value="UniProtKB-KW"/>
</dbReference>
<dbReference type="Gene3D" id="3.40.50.300">
    <property type="entry name" value="P-loop containing nucleotide triphosphate hydrolases"/>
    <property type="match status" value="1"/>
</dbReference>
<comment type="cofactor">
    <cofactor evidence="1">
        <name>Mg(2+)</name>
        <dbReference type="ChEBI" id="CHEBI:18420"/>
    </cofactor>
</comment>
<evidence type="ECO:0000256" key="5">
    <source>
        <dbReference type="ARBA" id="ARBA00022640"/>
    </source>
</evidence>
<keyword evidence="7" id="KW-0479">Metal-binding</keyword>
<keyword evidence="10" id="KW-0460">Magnesium</keyword>
<dbReference type="PANTHER" id="PTHR10903:SF135">
    <property type="entry name" value="TRANSLOCASE OF CHLOROPLAST 120, CHLOROPLASTIC-RELATED"/>
    <property type="match status" value="1"/>
</dbReference>
<organism evidence="16 17">
    <name type="scientific">Gymnopilus junonius</name>
    <name type="common">Spectacular rustgill mushroom</name>
    <name type="synonym">Gymnopilus spectabilis subsp. junonius</name>
    <dbReference type="NCBI Taxonomy" id="109634"/>
    <lineage>
        <taxon>Eukaryota</taxon>
        <taxon>Fungi</taxon>
        <taxon>Dikarya</taxon>
        <taxon>Basidiomycota</taxon>
        <taxon>Agaricomycotina</taxon>
        <taxon>Agaricomycetes</taxon>
        <taxon>Agaricomycetidae</taxon>
        <taxon>Agaricales</taxon>
        <taxon>Agaricineae</taxon>
        <taxon>Hymenogastraceae</taxon>
        <taxon>Gymnopilus</taxon>
    </lineage>
</organism>
<dbReference type="CDD" id="cd00882">
    <property type="entry name" value="Ras_like_GTPase"/>
    <property type="match status" value="1"/>
</dbReference>
<evidence type="ECO:0000313" key="17">
    <source>
        <dbReference type="Proteomes" id="UP000724874"/>
    </source>
</evidence>
<dbReference type="OrthoDB" id="8954335at2759"/>
<dbReference type="GO" id="GO:0005525">
    <property type="term" value="F:GTP binding"/>
    <property type="evidence" value="ECO:0007669"/>
    <property type="project" value="InterPro"/>
</dbReference>
<dbReference type="InterPro" id="IPR045058">
    <property type="entry name" value="GIMA/IAN/Toc"/>
</dbReference>
<name>A0A9P5NLQ6_GYMJU</name>
<evidence type="ECO:0000256" key="12">
    <source>
        <dbReference type="ARBA" id="ARBA00022989"/>
    </source>
</evidence>
<evidence type="ECO:0000259" key="15">
    <source>
        <dbReference type="Pfam" id="PF01926"/>
    </source>
</evidence>
<evidence type="ECO:0000256" key="14">
    <source>
        <dbReference type="ARBA" id="ARBA00024013"/>
    </source>
</evidence>
<dbReference type="Proteomes" id="UP000724874">
    <property type="component" value="Unassembled WGS sequence"/>
</dbReference>
<keyword evidence="9" id="KW-1002">Plastid outer membrane</keyword>
<reference evidence="16" key="1">
    <citation type="submission" date="2020-11" db="EMBL/GenBank/DDBJ databases">
        <authorList>
            <consortium name="DOE Joint Genome Institute"/>
            <person name="Ahrendt S."/>
            <person name="Riley R."/>
            <person name="Andreopoulos W."/>
            <person name="LaButti K."/>
            <person name="Pangilinan J."/>
            <person name="Ruiz-duenas F.J."/>
            <person name="Barrasa J.M."/>
            <person name="Sanchez-Garcia M."/>
            <person name="Camarero S."/>
            <person name="Miyauchi S."/>
            <person name="Serrano A."/>
            <person name="Linde D."/>
            <person name="Babiker R."/>
            <person name="Drula E."/>
            <person name="Ayuso-Fernandez I."/>
            <person name="Pacheco R."/>
            <person name="Padilla G."/>
            <person name="Ferreira P."/>
            <person name="Barriuso J."/>
            <person name="Kellner H."/>
            <person name="Castanera R."/>
            <person name="Alfaro M."/>
            <person name="Ramirez L."/>
            <person name="Pisabarro A.G."/>
            <person name="Kuo A."/>
            <person name="Tritt A."/>
            <person name="Lipzen A."/>
            <person name="He G."/>
            <person name="Yan M."/>
            <person name="Ng V."/>
            <person name="Cullen D."/>
            <person name="Martin F."/>
            <person name="Rosso M.-N."/>
            <person name="Henrissat B."/>
            <person name="Hibbett D."/>
            <person name="Martinez A.T."/>
            <person name="Grigoriev I.V."/>
        </authorList>
    </citation>
    <scope>NUCLEOTIDE SEQUENCE</scope>
    <source>
        <strain evidence="16">AH 44721</strain>
    </source>
</reference>
<evidence type="ECO:0000256" key="7">
    <source>
        <dbReference type="ARBA" id="ARBA00022723"/>
    </source>
</evidence>
<keyword evidence="12" id="KW-1133">Transmembrane helix</keyword>
<keyword evidence="17" id="KW-1185">Reference proteome</keyword>
<accession>A0A9P5NLQ6</accession>
<dbReference type="PROSITE" id="PS00675">
    <property type="entry name" value="SIGMA54_INTERACT_1"/>
    <property type="match status" value="1"/>
</dbReference>
<evidence type="ECO:0000256" key="6">
    <source>
        <dbReference type="ARBA" id="ARBA00022692"/>
    </source>
</evidence>
<evidence type="ECO:0000256" key="2">
    <source>
        <dbReference type="ARBA" id="ARBA00004167"/>
    </source>
</evidence>
<dbReference type="GO" id="GO:0046872">
    <property type="term" value="F:metal ion binding"/>
    <property type="evidence" value="ECO:0007669"/>
    <property type="project" value="UniProtKB-KW"/>
</dbReference>
<protein>
    <submittedName>
        <fullName evidence="16">P-loop containing nucleoside triphosphate hydrolase protein</fullName>
    </submittedName>
</protein>
<evidence type="ECO:0000313" key="16">
    <source>
        <dbReference type="EMBL" id="KAF8899489.1"/>
    </source>
</evidence>
<evidence type="ECO:0000256" key="4">
    <source>
        <dbReference type="ARBA" id="ARBA00022528"/>
    </source>
</evidence>
<dbReference type="AlphaFoldDB" id="A0A9P5NLQ6"/>
<sequence>MTQMSPSDDTPELVPRNVIVFGETGVGKSSLINLILGRDKADISSGAKGCTFESTVYSGAIQGNPFNFYDTVGLGEHSSGTVDSAKAVGHLYQLVKRLANSGGIHLLVFVIKCGRVTEAMVKNYSLFFKGFCEEKLSIVIAVTGCENDEPMDQWWVENEDSFRNAGMVFDGHACVCASKGRRINGAQRWRGGERLATRQDLINITCLL</sequence>
<dbReference type="SUPFAM" id="SSF52540">
    <property type="entry name" value="P-loop containing nucleoside triphosphate hydrolases"/>
    <property type="match status" value="1"/>
</dbReference>
<proteinExistence type="predicted"/>
<dbReference type="InterPro" id="IPR006073">
    <property type="entry name" value="GTP-bd"/>
</dbReference>
<keyword evidence="6" id="KW-0812">Transmembrane</keyword>
<dbReference type="InterPro" id="IPR025662">
    <property type="entry name" value="Sigma_54_int_dom_ATP-bd_1"/>
</dbReference>
<gene>
    <name evidence="16" type="ORF">CPB84DRAFT_1815668</name>
</gene>
<feature type="domain" description="G" evidence="15">
    <location>
        <begin position="18"/>
        <end position="117"/>
    </location>
</feature>
<comment type="subcellular location">
    <subcellularLocation>
        <location evidence="2">Membrane</location>
        <topology evidence="2">Single-pass membrane protein</topology>
    </subcellularLocation>
    <subcellularLocation>
        <location evidence="14">Plastid</location>
        <location evidence="14">Chloroplast outer membrane</location>
    </subcellularLocation>
</comment>
<keyword evidence="3" id="KW-0813">Transport</keyword>
<keyword evidence="8 16" id="KW-0378">Hydrolase</keyword>
<evidence type="ECO:0000256" key="8">
    <source>
        <dbReference type="ARBA" id="ARBA00022801"/>
    </source>
</evidence>
<dbReference type="PANTHER" id="PTHR10903">
    <property type="entry name" value="GTPASE, IMAP FAMILY MEMBER-RELATED"/>
    <property type="match status" value="1"/>
</dbReference>